<evidence type="ECO:0000256" key="3">
    <source>
        <dbReference type="ARBA" id="ARBA00023163"/>
    </source>
</evidence>
<keyword evidence="1" id="KW-0805">Transcription regulation</keyword>
<keyword evidence="7" id="KW-1185">Reference proteome</keyword>
<evidence type="ECO:0000259" key="5">
    <source>
        <dbReference type="PROSITE" id="PS50977"/>
    </source>
</evidence>
<accession>A0A101URD1</accession>
<name>A0A101URD1_9ACTN</name>
<comment type="caution">
    <text evidence="6">The sequence shown here is derived from an EMBL/GenBank/DDBJ whole genome shotgun (WGS) entry which is preliminary data.</text>
</comment>
<keyword evidence="2 4" id="KW-0238">DNA-binding</keyword>
<dbReference type="AlphaFoldDB" id="A0A101URD1"/>
<dbReference type="Pfam" id="PF17754">
    <property type="entry name" value="TetR_C_14"/>
    <property type="match status" value="1"/>
</dbReference>
<protein>
    <submittedName>
        <fullName evidence="6">TetR family transcriptional regulator</fullName>
    </submittedName>
</protein>
<dbReference type="Pfam" id="PF00440">
    <property type="entry name" value="TetR_N"/>
    <property type="match status" value="1"/>
</dbReference>
<evidence type="ECO:0000256" key="2">
    <source>
        <dbReference type="ARBA" id="ARBA00023125"/>
    </source>
</evidence>
<dbReference type="GO" id="GO:0000976">
    <property type="term" value="F:transcription cis-regulatory region binding"/>
    <property type="evidence" value="ECO:0007669"/>
    <property type="project" value="TreeGrafter"/>
</dbReference>
<feature type="DNA-binding region" description="H-T-H motif" evidence="4">
    <location>
        <begin position="47"/>
        <end position="66"/>
    </location>
</feature>
<dbReference type="PANTHER" id="PTHR30055">
    <property type="entry name" value="HTH-TYPE TRANSCRIPTIONAL REGULATOR RUTR"/>
    <property type="match status" value="1"/>
</dbReference>
<dbReference type="InterPro" id="IPR009057">
    <property type="entry name" value="Homeodomain-like_sf"/>
</dbReference>
<reference evidence="6 7" key="1">
    <citation type="submission" date="2015-10" db="EMBL/GenBank/DDBJ databases">
        <title>Draft genome sequence of Streptomyces sp. RV15, isolated from a marine sponge.</title>
        <authorList>
            <person name="Ruckert C."/>
            <person name="Abdelmohsen U.R."/>
            <person name="Winkler A."/>
            <person name="Hentschel U."/>
            <person name="Kalinowski J."/>
            <person name="Kampfer P."/>
            <person name="Glaeser S."/>
        </authorList>
    </citation>
    <scope>NUCLEOTIDE SEQUENCE [LARGE SCALE GENOMIC DNA]</scope>
    <source>
        <strain evidence="6 7">RV15</strain>
    </source>
</reference>
<evidence type="ECO:0000313" key="6">
    <source>
        <dbReference type="EMBL" id="KUO15390.1"/>
    </source>
</evidence>
<evidence type="ECO:0000256" key="4">
    <source>
        <dbReference type="PROSITE-ProRule" id="PRU00335"/>
    </source>
</evidence>
<dbReference type="RefSeq" id="WP_067033096.1">
    <property type="nucleotide sequence ID" value="NZ_KQ949117.1"/>
</dbReference>
<dbReference type="EMBL" id="LMXB01000112">
    <property type="protein sequence ID" value="KUO15390.1"/>
    <property type="molecule type" value="Genomic_DNA"/>
</dbReference>
<dbReference type="OrthoDB" id="8688418at2"/>
<dbReference type="InterPro" id="IPR050109">
    <property type="entry name" value="HTH-type_TetR-like_transc_reg"/>
</dbReference>
<dbReference type="InterPro" id="IPR041347">
    <property type="entry name" value="MftR_C"/>
</dbReference>
<dbReference type="Gene3D" id="1.10.357.10">
    <property type="entry name" value="Tetracycline Repressor, domain 2"/>
    <property type="match status" value="1"/>
</dbReference>
<dbReference type="InterPro" id="IPR001647">
    <property type="entry name" value="HTH_TetR"/>
</dbReference>
<sequence>MSETARTADQPARKPPGLRERMRATVRAEVVEVAHRLFAEQGFDRTTVDQIAGEVGLSRASLFRYFGTKEDIVLGRLEESGRQIAEALAARPDDERPWEALRRALDVLTRMNEAAPEQTLVYLRMLQETPSLRARHHEKQLSWQELLVPEIARRLGVGPDRPEDTRPGALAAAALACLDVAATGWVACEATVPLAVLLDRAMGALEEL</sequence>
<keyword evidence="3" id="KW-0804">Transcription</keyword>
<dbReference type="PRINTS" id="PR00455">
    <property type="entry name" value="HTHTETR"/>
</dbReference>
<dbReference type="STRING" id="909626.AQJ91_41275"/>
<dbReference type="PROSITE" id="PS01081">
    <property type="entry name" value="HTH_TETR_1"/>
    <property type="match status" value="1"/>
</dbReference>
<dbReference type="Gene3D" id="1.10.10.60">
    <property type="entry name" value="Homeodomain-like"/>
    <property type="match status" value="1"/>
</dbReference>
<evidence type="ECO:0000313" key="7">
    <source>
        <dbReference type="Proteomes" id="UP000053260"/>
    </source>
</evidence>
<feature type="domain" description="HTH tetR-type" evidence="5">
    <location>
        <begin position="24"/>
        <end position="84"/>
    </location>
</feature>
<dbReference type="GO" id="GO:0003700">
    <property type="term" value="F:DNA-binding transcription factor activity"/>
    <property type="evidence" value="ECO:0007669"/>
    <property type="project" value="TreeGrafter"/>
</dbReference>
<evidence type="ECO:0000256" key="1">
    <source>
        <dbReference type="ARBA" id="ARBA00023015"/>
    </source>
</evidence>
<dbReference type="InterPro" id="IPR023772">
    <property type="entry name" value="DNA-bd_HTH_TetR-type_CS"/>
</dbReference>
<dbReference type="PROSITE" id="PS50977">
    <property type="entry name" value="HTH_TETR_2"/>
    <property type="match status" value="1"/>
</dbReference>
<gene>
    <name evidence="6" type="ORF">AQJ91_41275</name>
</gene>
<organism evidence="6 7">
    <name type="scientific">Streptomyces dysideae</name>
    <dbReference type="NCBI Taxonomy" id="909626"/>
    <lineage>
        <taxon>Bacteria</taxon>
        <taxon>Bacillati</taxon>
        <taxon>Actinomycetota</taxon>
        <taxon>Actinomycetes</taxon>
        <taxon>Kitasatosporales</taxon>
        <taxon>Streptomycetaceae</taxon>
        <taxon>Streptomyces</taxon>
    </lineage>
</organism>
<dbReference type="Proteomes" id="UP000053260">
    <property type="component" value="Unassembled WGS sequence"/>
</dbReference>
<dbReference type="PANTHER" id="PTHR30055:SF238">
    <property type="entry name" value="MYCOFACTOCIN BIOSYNTHESIS TRANSCRIPTIONAL REGULATOR MFTR-RELATED"/>
    <property type="match status" value="1"/>
</dbReference>
<dbReference type="SUPFAM" id="SSF46689">
    <property type="entry name" value="Homeodomain-like"/>
    <property type="match status" value="1"/>
</dbReference>
<proteinExistence type="predicted"/>